<organism evidence="2 3">
    <name type="scientific">Ancylostoma ceylanicum</name>
    <dbReference type="NCBI Taxonomy" id="53326"/>
    <lineage>
        <taxon>Eukaryota</taxon>
        <taxon>Metazoa</taxon>
        <taxon>Ecdysozoa</taxon>
        <taxon>Nematoda</taxon>
        <taxon>Chromadorea</taxon>
        <taxon>Rhabditida</taxon>
        <taxon>Rhabditina</taxon>
        <taxon>Rhabditomorpha</taxon>
        <taxon>Strongyloidea</taxon>
        <taxon>Ancylostomatidae</taxon>
        <taxon>Ancylostomatinae</taxon>
        <taxon>Ancylostoma</taxon>
    </lineage>
</organism>
<name>A0A016RXP1_9BILA</name>
<dbReference type="EMBL" id="JARK01001684">
    <property type="protein sequence ID" value="EYB82867.1"/>
    <property type="molecule type" value="Genomic_DNA"/>
</dbReference>
<gene>
    <name evidence="2" type="primary">Acey_s0348.g3167</name>
    <name evidence="2" type="ORF">Y032_0348g3167</name>
</gene>
<dbReference type="AlphaFoldDB" id="A0A016RXP1"/>
<feature type="region of interest" description="Disordered" evidence="1">
    <location>
        <begin position="56"/>
        <end position="81"/>
    </location>
</feature>
<feature type="compositionally biased region" description="Basic residues" evidence="1">
    <location>
        <begin position="72"/>
        <end position="81"/>
    </location>
</feature>
<protein>
    <submittedName>
        <fullName evidence="2">Uncharacterized protein</fullName>
    </submittedName>
</protein>
<evidence type="ECO:0000313" key="3">
    <source>
        <dbReference type="Proteomes" id="UP000024635"/>
    </source>
</evidence>
<comment type="caution">
    <text evidence="2">The sequence shown here is derived from an EMBL/GenBank/DDBJ whole genome shotgun (WGS) entry which is preliminary data.</text>
</comment>
<sequence length="81" mass="9212">MAQNWLICQSNFSSLKETMRLLESKSCAIIHRKTRLPFSSVKVMEQNRPDLVAAQGLRSPSSSSRLPPRGRTLLRTRAHSF</sequence>
<proteinExistence type="predicted"/>
<accession>A0A016RXP1</accession>
<reference evidence="3" key="1">
    <citation type="journal article" date="2015" name="Nat. Genet.">
        <title>The genome and transcriptome of the zoonotic hookworm Ancylostoma ceylanicum identify infection-specific gene families.</title>
        <authorList>
            <person name="Schwarz E.M."/>
            <person name="Hu Y."/>
            <person name="Antoshechkin I."/>
            <person name="Miller M.M."/>
            <person name="Sternberg P.W."/>
            <person name="Aroian R.V."/>
        </authorList>
    </citation>
    <scope>NUCLEOTIDE SEQUENCE</scope>
    <source>
        <strain evidence="3">HY135</strain>
    </source>
</reference>
<evidence type="ECO:0000256" key="1">
    <source>
        <dbReference type="SAM" id="MobiDB-lite"/>
    </source>
</evidence>
<evidence type="ECO:0000313" key="2">
    <source>
        <dbReference type="EMBL" id="EYB82867.1"/>
    </source>
</evidence>
<keyword evidence="3" id="KW-1185">Reference proteome</keyword>
<dbReference type="Proteomes" id="UP000024635">
    <property type="component" value="Unassembled WGS sequence"/>
</dbReference>
<feature type="compositionally biased region" description="Low complexity" evidence="1">
    <location>
        <begin position="56"/>
        <end position="71"/>
    </location>
</feature>